<evidence type="ECO:0000256" key="12">
    <source>
        <dbReference type="ARBA" id="ARBA00048841"/>
    </source>
</evidence>
<dbReference type="PANTHER" id="PTHR43070">
    <property type="match status" value="1"/>
</dbReference>
<evidence type="ECO:0000256" key="9">
    <source>
        <dbReference type="ARBA" id="ARBA00022857"/>
    </source>
</evidence>
<evidence type="ECO:0000256" key="4">
    <source>
        <dbReference type="ARBA" id="ARBA00006753"/>
    </source>
</evidence>
<keyword evidence="10 16" id="KW-0560">Oxidoreductase</keyword>
<dbReference type="EC" id="1.1.1.3" evidence="5 16"/>
<evidence type="ECO:0000256" key="11">
    <source>
        <dbReference type="ARBA" id="ARBA00023167"/>
    </source>
</evidence>
<evidence type="ECO:0000256" key="2">
    <source>
        <dbReference type="ARBA" id="ARBA00005056"/>
    </source>
</evidence>
<dbReference type="InterPro" id="IPR036291">
    <property type="entry name" value="NAD(P)-bd_dom_sf"/>
</dbReference>
<feature type="binding site" evidence="15">
    <location>
        <position position="207"/>
    </location>
    <ligand>
        <name>L-homoserine</name>
        <dbReference type="ChEBI" id="CHEBI:57476"/>
    </ligand>
</feature>
<proteinExistence type="inferred from homology"/>
<evidence type="ECO:0000256" key="8">
    <source>
        <dbReference type="ARBA" id="ARBA00022697"/>
    </source>
</evidence>
<dbReference type="Pfam" id="PF00742">
    <property type="entry name" value="Homoserine_dh"/>
    <property type="match status" value="1"/>
</dbReference>
<evidence type="ECO:0000256" key="10">
    <source>
        <dbReference type="ARBA" id="ARBA00023002"/>
    </source>
</evidence>
<reference evidence="20 21" key="1">
    <citation type="journal article" date="2023" name="Elife">
        <title>Identification of key yeast species and microbe-microbe interactions impacting larval growth of Drosophila in the wild.</title>
        <authorList>
            <person name="Mure A."/>
            <person name="Sugiura Y."/>
            <person name="Maeda R."/>
            <person name="Honda K."/>
            <person name="Sakurai N."/>
            <person name="Takahashi Y."/>
            <person name="Watada M."/>
            <person name="Katoh T."/>
            <person name="Gotoh A."/>
            <person name="Gotoh Y."/>
            <person name="Taniguchi I."/>
            <person name="Nakamura K."/>
            <person name="Hayashi T."/>
            <person name="Katayama T."/>
            <person name="Uemura T."/>
            <person name="Hattori Y."/>
        </authorList>
    </citation>
    <scope>NUCLEOTIDE SEQUENCE [LARGE SCALE GENOMIC DNA]</scope>
    <source>
        <strain evidence="20 21">SC-9</strain>
    </source>
</reference>
<dbReference type="AlphaFoldDB" id="A0AAV5QNE3"/>
<evidence type="ECO:0000256" key="17">
    <source>
        <dbReference type="RuleBase" id="RU004171"/>
    </source>
</evidence>
<keyword evidence="7 16" id="KW-0028">Amino-acid biosynthesis</keyword>
<dbReference type="PANTHER" id="PTHR43070:SF5">
    <property type="entry name" value="HOMOSERINE DEHYDROGENASE"/>
    <property type="match status" value="1"/>
</dbReference>
<dbReference type="InterPro" id="IPR005106">
    <property type="entry name" value="Asp/hSer_DH_NAD-bd"/>
</dbReference>
<feature type="binding site" evidence="15">
    <location>
        <begin position="11"/>
        <end position="16"/>
    </location>
    <ligand>
        <name>NADP(+)</name>
        <dbReference type="ChEBI" id="CHEBI:58349"/>
    </ligand>
</feature>
<keyword evidence="9 15" id="KW-0521">NADP</keyword>
<comment type="pathway">
    <text evidence="2 16">Amino-acid biosynthesis; L-threonine biosynthesis; L-threonine from L-aspartate: step 3/5.</text>
</comment>
<feature type="active site" description="Proton donor" evidence="14">
    <location>
        <position position="222"/>
    </location>
</feature>
<comment type="pathway">
    <text evidence="3 16">Amino-acid biosynthesis; L-methionine biosynthesis via de novo pathway; L-homoserine from L-aspartate: step 3/3.</text>
</comment>
<evidence type="ECO:0000256" key="5">
    <source>
        <dbReference type="ARBA" id="ARBA00013213"/>
    </source>
</evidence>
<feature type="domain" description="Aspartate/homoserine dehydrogenase NAD-binding" evidence="19">
    <location>
        <begin position="11"/>
        <end position="145"/>
    </location>
</feature>
<evidence type="ECO:0000256" key="3">
    <source>
        <dbReference type="ARBA" id="ARBA00005062"/>
    </source>
</evidence>
<dbReference type="GO" id="GO:0050661">
    <property type="term" value="F:NADP binding"/>
    <property type="evidence" value="ECO:0007669"/>
    <property type="project" value="InterPro"/>
</dbReference>
<name>A0AAV5QNE3_9ASCO</name>
<dbReference type="SUPFAM" id="SSF51735">
    <property type="entry name" value="NAD(P)-binding Rossmann-fold domains"/>
    <property type="match status" value="1"/>
</dbReference>
<evidence type="ECO:0000256" key="7">
    <source>
        <dbReference type="ARBA" id="ARBA00022605"/>
    </source>
</evidence>
<dbReference type="Gene3D" id="3.30.360.10">
    <property type="entry name" value="Dihydrodipicolinate Reductase, domain 2"/>
    <property type="match status" value="1"/>
</dbReference>
<evidence type="ECO:0000256" key="16">
    <source>
        <dbReference type="RuleBase" id="RU000579"/>
    </source>
</evidence>
<dbReference type="InterPro" id="IPR019811">
    <property type="entry name" value="HDH_CS"/>
</dbReference>
<evidence type="ECO:0000256" key="6">
    <source>
        <dbReference type="ARBA" id="ARBA00013376"/>
    </source>
</evidence>
<organism evidence="20 21">
    <name type="scientific">Saccharomycopsis crataegensis</name>
    <dbReference type="NCBI Taxonomy" id="43959"/>
    <lineage>
        <taxon>Eukaryota</taxon>
        <taxon>Fungi</taxon>
        <taxon>Dikarya</taxon>
        <taxon>Ascomycota</taxon>
        <taxon>Saccharomycotina</taxon>
        <taxon>Saccharomycetes</taxon>
        <taxon>Saccharomycopsidaceae</taxon>
        <taxon>Saccharomycopsis</taxon>
    </lineage>
</organism>
<gene>
    <name evidence="20" type="ORF">DASC09_036520</name>
</gene>
<feature type="domain" description="Homoserine dehydrogenase catalytic" evidence="18">
    <location>
        <begin position="153"/>
        <end position="352"/>
    </location>
</feature>
<dbReference type="GO" id="GO:0009088">
    <property type="term" value="P:threonine biosynthetic process"/>
    <property type="evidence" value="ECO:0007669"/>
    <property type="project" value="UniProtKB-KW"/>
</dbReference>
<evidence type="ECO:0000259" key="19">
    <source>
        <dbReference type="Pfam" id="PF03447"/>
    </source>
</evidence>
<dbReference type="Pfam" id="PF03447">
    <property type="entry name" value="NAD_binding_3"/>
    <property type="match status" value="1"/>
</dbReference>
<dbReference type="GeneID" id="90074302"/>
<comment type="function">
    <text evidence="13">Catalyzes the conversion of L-aspartate-beta-semialdehyde (L-Asa) to L-homoserine (L-Hse), the third step in the biosynthesis of amino acids that derive from aspartate (the aspartate family of amino acids), including methioinine and threonine, the latter of which is a precursor to isoleucine; production of homoserine leads to a branch-point in the pathway as it can either be O-phosphorylated for processing to threonine, or O-acylated for processing to methionine.</text>
</comment>
<comment type="similarity">
    <text evidence="4 17">Belongs to the homoserine dehydrogenase family.</text>
</comment>
<evidence type="ECO:0000256" key="14">
    <source>
        <dbReference type="PIRSR" id="PIRSR036497-1"/>
    </source>
</evidence>
<comment type="catalytic activity">
    <reaction evidence="12">
        <text>L-homoserine + NADP(+) = L-aspartate 4-semialdehyde + NADPH + H(+)</text>
        <dbReference type="Rhea" id="RHEA:15761"/>
        <dbReference type="ChEBI" id="CHEBI:15378"/>
        <dbReference type="ChEBI" id="CHEBI:57476"/>
        <dbReference type="ChEBI" id="CHEBI:57783"/>
        <dbReference type="ChEBI" id="CHEBI:58349"/>
        <dbReference type="ChEBI" id="CHEBI:537519"/>
        <dbReference type="EC" id="1.1.1.3"/>
    </reaction>
    <physiologicalReaction direction="right-to-left" evidence="12">
        <dbReference type="Rhea" id="RHEA:15763"/>
    </physiologicalReaction>
</comment>
<evidence type="ECO:0000256" key="15">
    <source>
        <dbReference type="PIRSR" id="PIRSR036497-2"/>
    </source>
</evidence>
<dbReference type="Proteomes" id="UP001360560">
    <property type="component" value="Unassembled WGS sequence"/>
</dbReference>
<dbReference type="Gene3D" id="3.40.50.720">
    <property type="entry name" value="NAD(P)-binding Rossmann-like Domain"/>
    <property type="match status" value="1"/>
</dbReference>
<dbReference type="PROSITE" id="PS01042">
    <property type="entry name" value="HOMOSER_DHGENASE"/>
    <property type="match status" value="1"/>
</dbReference>
<dbReference type="InterPro" id="IPR001342">
    <property type="entry name" value="HDH_cat"/>
</dbReference>
<feature type="binding site" evidence="15">
    <location>
        <position position="118"/>
    </location>
    <ligand>
        <name>NADPH</name>
        <dbReference type="ChEBI" id="CHEBI:57783"/>
    </ligand>
</feature>
<dbReference type="SUPFAM" id="SSF55347">
    <property type="entry name" value="Glyceraldehyde-3-phosphate dehydrogenase-like, C-terminal domain"/>
    <property type="match status" value="1"/>
</dbReference>
<comment type="caution">
    <text evidence="20">The sequence shown here is derived from an EMBL/GenBank/DDBJ whole genome shotgun (WGS) entry which is preliminary data.</text>
</comment>
<dbReference type="GO" id="GO:0009090">
    <property type="term" value="P:homoserine biosynthetic process"/>
    <property type="evidence" value="ECO:0007669"/>
    <property type="project" value="TreeGrafter"/>
</dbReference>
<dbReference type="PIRSF" id="PIRSF036497">
    <property type="entry name" value="HDH_short"/>
    <property type="match status" value="1"/>
</dbReference>
<sequence>MVKTVNIAIIGPGLVGSEFINQLANIKSTAIKYNSILISSSKKALISQEYKPLNLSSWSEDFKNTETGALSSSELLSFLTKSVSLHPTILVDNSSSVELSDNYPKILEAGVSIATPNKKAFSGDISLWNAIFGASATKGSLVYHEATVGAGLPVISTIKDLIATGDEIEEIEGIFSGSLSYIFNELYSSGKKYSEIVTIAKSLGYTEPDPRDDLNGQDFARKVLILSRLSGFEIKSLADLKVDSLIPADLEDAKSGSEFLVRLPNYDQDIESLKEAAAKEGKVVKYTGKIDIKNKTASVGIQKYDKAHPFANMSGSDNVISIKTKRYTNPLIIQGAGAGAAVTAAGVLADTIKIAERS</sequence>
<dbReference type="InterPro" id="IPR011147">
    <property type="entry name" value="Bifunc_Aspkin/hSer_DH"/>
</dbReference>
<evidence type="ECO:0000313" key="21">
    <source>
        <dbReference type="Proteomes" id="UP001360560"/>
    </source>
</evidence>
<protein>
    <recommendedName>
        <fullName evidence="6 16">Homoserine dehydrogenase</fullName>
        <ecNumber evidence="5 16">1.1.1.3</ecNumber>
    </recommendedName>
</protein>
<evidence type="ECO:0000256" key="13">
    <source>
        <dbReference type="ARBA" id="ARBA00059589"/>
    </source>
</evidence>
<evidence type="ECO:0000259" key="18">
    <source>
        <dbReference type="Pfam" id="PF00742"/>
    </source>
</evidence>
<dbReference type="GO" id="GO:0009086">
    <property type="term" value="P:methionine biosynthetic process"/>
    <property type="evidence" value="ECO:0007669"/>
    <property type="project" value="UniProtKB-KW"/>
</dbReference>
<dbReference type="RefSeq" id="XP_064853323.1">
    <property type="nucleotide sequence ID" value="XM_064997251.1"/>
</dbReference>
<evidence type="ECO:0000256" key="1">
    <source>
        <dbReference type="ARBA" id="ARBA00001920"/>
    </source>
</evidence>
<dbReference type="GO" id="GO:0004412">
    <property type="term" value="F:homoserine dehydrogenase activity"/>
    <property type="evidence" value="ECO:0007669"/>
    <property type="project" value="UniProtKB-EC"/>
</dbReference>
<keyword evidence="11 16" id="KW-0486">Methionine biosynthesis</keyword>
<dbReference type="InterPro" id="IPR022697">
    <property type="entry name" value="HDH_short"/>
</dbReference>
<keyword evidence="21" id="KW-1185">Reference proteome</keyword>
<keyword evidence="8 16" id="KW-0791">Threonine biosynthesis</keyword>
<dbReference type="EMBL" id="BTFZ01000011">
    <property type="protein sequence ID" value="GMM36327.1"/>
    <property type="molecule type" value="Genomic_DNA"/>
</dbReference>
<comment type="cofactor">
    <cofactor evidence="1">
        <name>a metal cation</name>
        <dbReference type="ChEBI" id="CHEBI:25213"/>
    </cofactor>
</comment>
<dbReference type="FunFam" id="3.30.360.10:FF:000006">
    <property type="entry name" value="Bifunctional aspartokinase/homoserine dehydrogenase"/>
    <property type="match status" value="1"/>
</dbReference>
<evidence type="ECO:0000313" key="20">
    <source>
        <dbReference type="EMBL" id="GMM36327.1"/>
    </source>
</evidence>
<accession>A0AAV5QNE3</accession>